<dbReference type="InterPro" id="IPR016195">
    <property type="entry name" value="Pol/histidinol_Pase-like"/>
</dbReference>
<accession>A0A0G0ZH61</accession>
<dbReference type="SMART" id="SM00481">
    <property type="entry name" value="POLIIIAc"/>
    <property type="match status" value="1"/>
</dbReference>
<reference evidence="2 3" key="1">
    <citation type="journal article" date="2015" name="Nature">
        <title>rRNA introns, odd ribosomes, and small enigmatic genomes across a large radiation of phyla.</title>
        <authorList>
            <person name="Brown C.T."/>
            <person name="Hug L.A."/>
            <person name="Thomas B.C."/>
            <person name="Sharon I."/>
            <person name="Castelle C.J."/>
            <person name="Singh A."/>
            <person name="Wilkins M.J."/>
            <person name="Williams K.H."/>
            <person name="Banfield J.F."/>
        </authorList>
    </citation>
    <scope>NUCLEOTIDE SEQUENCE [LARGE SCALE GENOMIC DNA]</scope>
</reference>
<evidence type="ECO:0000259" key="1">
    <source>
        <dbReference type="SMART" id="SM00481"/>
    </source>
</evidence>
<dbReference type="GO" id="GO:0004534">
    <property type="term" value="F:5'-3' RNA exonuclease activity"/>
    <property type="evidence" value="ECO:0007669"/>
    <property type="project" value="TreeGrafter"/>
</dbReference>
<dbReference type="PANTHER" id="PTHR42924">
    <property type="entry name" value="EXONUCLEASE"/>
    <property type="match status" value="1"/>
</dbReference>
<dbReference type="Gene3D" id="3.20.20.140">
    <property type="entry name" value="Metal-dependent hydrolases"/>
    <property type="match status" value="1"/>
</dbReference>
<dbReference type="GO" id="GO:0035312">
    <property type="term" value="F:5'-3' DNA exonuclease activity"/>
    <property type="evidence" value="ECO:0007669"/>
    <property type="project" value="TreeGrafter"/>
</dbReference>
<dbReference type="EMBL" id="LCDG01000003">
    <property type="protein sequence ID" value="KKS48047.1"/>
    <property type="molecule type" value="Genomic_DNA"/>
</dbReference>
<dbReference type="InterPro" id="IPR052018">
    <property type="entry name" value="PHP_domain"/>
</dbReference>
<dbReference type="InterPro" id="IPR003141">
    <property type="entry name" value="Pol/His_phosphatase_N"/>
</dbReference>
<dbReference type="Gene3D" id="1.10.150.650">
    <property type="match status" value="1"/>
</dbReference>
<proteinExistence type="predicted"/>
<protein>
    <submittedName>
        <fullName evidence="2">PHP domain protein</fullName>
    </submittedName>
</protein>
<dbReference type="Pfam" id="PF02811">
    <property type="entry name" value="PHP"/>
    <property type="match status" value="1"/>
</dbReference>
<dbReference type="InterPro" id="IPR004013">
    <property type="entry name" value="PHP_dom"/>
</dbReference>
<dbReference type="AlphaFoldDB" id="A0A0G0ZH61"/>
<name>A0A0G0ZH61_9BACT</name>
<comment type="caution">
    <text evidence="2">The sequence shown here is derived from an EMBL/GenBank/DDBJ whole genome shotgun (WGS) entry which is preliminary data.</text>
</comment>
<evidence type="ECO:0000313" key="3">
    <source>
        <dbReference type="Proteomes" id="UP000034704"/>
    </source>
</evidence>
<dbReference type="STRING" id="1618756.UV12_C0003G0006"/>
<dbReference type="PANTHER" id="PTHR42924:SF3">
    <property type="entry name" value="POLYMERASE_HISTIDINOL PHOSPHATASE N-TERMINAL DOMAIN-CONTAINING PROTEIN"/>
    <property type="match status" value="1"/>
</dbReference>
<sequence length="338" mass="38371">MTSIESLHTHTTLSDGKLSHREMFELAQTLGISIVAFTDHDSVPTDTIISELETLREEKTKWVIGIEITANLPTELYPETGAMHIIGLFVNPKNKKLLAHCRLAQDARRKRMRKIVDNLQNLGFKITETDCLEMSGGESVGRPHIVQAIKKYPENNVVIEKIRIEMATEASTNPAIQEQYTRMMQKGENNYPYALFLTPNAFRNGYAEHEYMPDLDESVKLIRESGGVAILAHYFTVQQKMPLHVLERLLYEKRLDGVEVVYGIREYGTIGEAEMNTERDALRNMAKKYELLALGGSDAHTVEDLERYVANDWFSKETIGFTEKILATGKVSKQFSSL</sequence>
<dbReference type="Proteomes" id="UP000034704">
    <property type="component" value="Unassembled WGS sequence"/>
</dbReference>
<dbReference type="SUPFAM" id="SSF89550">
    <property type="entry name" value="PHP domain-like"/>
    <property type="match status" value="1"/>
</dbReference>
<gene>
    <name evidence="2" type="ORF">UV12_C0003G0006</name>
</gene>
<feature type="domain" description="Polymerase/histidinol phosphatase N-terminal" evidence="1">
    <location>
        <begin position="7"/>
        <end position="72"/>
    </location>
</feature>
<evidence type="ECO:0000313" key="2">
    <source>
        <dbReference type="EMBL" id="KKS48047.1"/>
    </source>
</evidence>
<organism evidence="2 3">
    <name type="scientific">Candidatus Nomurabacteria bacterium GW2011_GWC2_42_20</name>
    <dbReference type="NCBI Taxonomy" id="1618756"/>
    <lineage>
        <taxon>Bacteria</taxon>
        <taxon>Candidatus Nomuraibacteriota</taxon>
    </lineage>
</organism>